<comment type="caution">
    <text evidence="2">The sequence shown here is derived from an EMBL/GenBank/DDBJ whole genome shotgun (WGS) entry which is preliminary data.</text>
</comment>
<dbReference type="AlphaFoldDB" id="A0A4Y2EQG6"/>
<accession>A0A4Y2EQG6</accession>
<organism evidence="2 3">
    <name type="scientific">Araneus ventricosus</name>
    <name type="common">Orbweaver spider</name>
    <name type="synonym">Epeira ventricosa</name>
    <dbReference type="NCBI Taxonomy" id="182803"/>
    <lineage>
        <taxon>Eukaryota</taxon>
        <taxon>Metazoa</taxon>
        <taxon>Ecdysozoa</taxon>
        <taxon>Arthropoda</taxon>
        <taxon>Chelicerata</taxon>
        <taxon>Arachnida</taxon>
        <taxon>Araneae</taxon>
        <taxon>Araneomorphae</taxon>
        <taxon>Entelegynae</taxon>
        <taxon>Araneoidea</taxon>
        <taxon>Araneidae</taxon>
        <taxon>Araneus</taxon>
    </lineage>
</organism>
<evidence type="ECO:0000313" key="3">
    <source>
        <dbReference type="Proteomes" id="UP000499080"/>
    </source>
</evidence>
<sequence length="94" mass="10872">MRYKLTSSEHDHEAFSNSRDSEDAVKFSQWLSEHNPFPKIDVIMSIDLQLWEDVKPEGSQYKVVDGGHLLSYLVRQQEATFGTTIADRYVPILE</sequence>
<reference evidence="2 3" key="1">
    <citation type="journal article" date="2019" name="Sci. Rep.">
        <title>Orb-weaving spider Araneus ventricosus genome elucidates the spidroin gene catalogue.</title>
        <authorList>
            <person name="Kono N."/>
            <person name="Nakamura H."/>
            <person name="Ohtoshi R."/>
            <person name="Moran D.A.P."/>
            <person name="Shinohara A."/>
            <person name="Yoshida Y."/>
            <person name="Fujiwara M."/>
            <person name="Mori M."/>
            <person name="Tomita M."/>
            <person name="Arakawa K."/>
        </authorList>
    </citation>
    <scope>NUCLEOTIDE SEQUENCE [LARGE SCALE GENOMIC DNA]</scope>
</reference>
<evidence type="ECO:0000256" key="1">
    <source>
        <dbReference type="SAM" id="MobiDB-lite"/>
    </source>
</evidence>
<protein>
    <submittedName>
        <fullName evidence="2">Uncharacterized protein</fullName>
    </submittedName>
</protein>
<feature type="compositionally biased region" description="Basic and acidic residues" evidence="1">
    <location>
        <begin position="7"/>
        <end position="22"/>
    </location>
</feature>
<gene>
    <name evidence="2" type="ORF">AVEN_30588_1</name>
</gene>
<dbReference type="Proteomes" id="UP000499080">
    <property type="component" value="Unassembled WGS sequence"/>
</dbReference>
<dbReference type="EMBL" id="BGPR01000668">
    <property type="protein sequence ID" value="GBM30767.1"/>
    <property type="molecule type" value="Genomic_DNA"/>
</dbReference>
<name>A0A4Y2EQG6_ARAVE</name>
<evidence type="ECO:0000313" key="2">
    <source>
        <dbReference type="EMBL" id="GBM30767.1"/>
    </source>
</evidence>
<keyword evidence="3" id="KW-1185">Reference proteome</keyword>
<proteinExistence type="predicted"/>
<feature type="region of interest" description="Disordered" evidence="1">
    <location>
        <begin position="1"/>
        <end position="22"/>
    </location>
</feature>